<gene>
    <name evidence="1" type="primary">sgg-RE</name>
</gene>
<name>D3DN18_DROME</name>
<proteinExistence type="evidence at transcript level"/>
<dbReference type="EMBL" id="BT120343">
    <property type="protein sequence ID" value="ADC55515.1"/>
    <property type="molecule type" value="mRNA"/>
</dbReference>
<accession>D3DN18</accession>
<organism evidence="1">
    <name type="scientific">Drosophila melanogaster</name>
    <name type="common">Fruit fly</name>
    <dbReference type="NCBI Taxonomy" id="7227"/>
    <lineage>
        <taxon>Eukaryota</taxon>
        <taxon>Metazoa</taxon>
        <taxon>Ecdysozoa</taxon>
        <taxon>Arthropoda</taxon>
        <taxon>Hexapoda</taxon>
        <taxon>Insecta</taxon>
        <taxon>Pterygota</taxon>
        <taxon>Neoptera</taxon>
        <taxon>Endopterygota</taxon>
        <taxon>Diptera</taxon>
        <taxon>Brachycera</taxon>
        <taxon>Muscomorpha</taxon>
        <taxon>Ephydroidea</taxon>
        <taxon>Drosophilidae</taxon>
        <taxon>Drosophila</taxon>
        <taxon>Sophophora</taxon>
    </lineage>
</organism>
<sequence length="34" mass="4084">MSYTDTYGHTERRRKRAQAWSWRLRTGGLVAICR</sequence>
<evidence type="ECO:0000313" key="1">
    <source>
        <dbReference type="EMBL" id="ADC55515.1"/>
    </source>
</evidence>
<reference evidence="1" key="1">
    <citation type="submission" date="2010-02" db="EMBL/GenBank/DDBJ databases">
        <authorList>
            <person name="Carlson J."/>
            <person name="Booth B."/>
            <person name="Frise E."/>
            <person name="Park S."/>
            <person name="Wan K."/>
            <person name="Yu C."/>
            <person name="Celniker S."/>
        </authorList>
    </citation>
    <scope>NUCLEOTIDE SEQUENCE</scope>
    <source>
        <strain evidence="1">Berkeley</strain>
    </source>
</reference>
<protein>
    <submittedName>
        <fullName evidence="1">RE68664p</fullName>
    </submittedName>
</protein>
<dbReference type="AlphaFoldDB" id="D3DN18"/>